<evidence type="ECO:0000256" key="1">
    <source>
        <dbReference type="ARBA" id="ARBA00022450"/>
    </source>
</evidence>
<keyword evidence="4" id="KW-1133">Transmembrane helix</keyword>
<protein>
    <recommendedName>
        <fullName evidence="5">Carrier domain-containing protein</fullName>
    </recommendedName>
</protein>
<evidence type="ECO:0000259" key="5">
    <source>
        <dbReference type="PROSITE" id="PS50075"/>
    </source>
</evidence>
<dbReference type="SUPFAM" id="SSF56801">
    <property type="entry name" value="Acetyl-CoA synthetase-like"/>
    <property type="match status" value="1"/>
</dbReference>
<dbReference type="PANTHER" id="PTHR43201">
    <property type="entry name" value="ACYL-COA SYNTHETASE"/>
    <property type="match status" value="1"/>
</dbReference>
<dbReference type="InterPro" id="IPR042099">
    <property type="entry name" value="ANL_N_sf"/>
</dbReference>
<dbReference type="InterPro" id="IPR000873">
    <property type="entry name" value="AMP-dep_synth/lig_dom"/>
</dbReference>
<dbReference type="Pfam" id="PF13193">
    <property type="entry name" value="AMP-binding_C"/>
    <property type="match status" value="1"/>
</dbReference>
<feature type="transmembrane region" description="Helical" evidence="4">
    <location>
        <begin position="936"/>
        <end position="957"/>
    </location>
</feature>
<dbReference type="InterPro" id="IPR009081">
    <property type="entry name" value="PP-bd_ACP"/>
</dbReference>
<feature type="transmembrane region" description="Helical" evidence="4">
    <location>
        <begin position="880"/>
        <end position="901"/>
    </location>
</feature>
<dbReference type="PANTHER" id="PTHR43201:SF10">
    <property type="entry name" value="CARRIER DOMAIN-CONTAINING PROTEIN"/>
    <property type="match status" value="1"/>
</dbReference>
<name>A0A8J2WR34_9STRA</name>
<dbReference type="Pfam" id="PF00501">
    <property type="entry name" value="AMP-binding"/>
    <property type="match status" value="1"/>
</dbReference>
<evidence type="ECO:0000313" key="7">
    <source>
        <dbReference type="Proteomes" id="UP000789595"/>
    </source>
</evidence>
<feature type="domain" description="Carrier" evidence="5">
    <location>
        <begin position="530"/>
        <end position="608"/>
    </location>
</feature>
<evidence type="ECO:0000256" key="2">
    <source>
        <dbReference type="ARBA" id="ARBA00022553"/>
    </source>
</evidence>
<dbReference type="GO" id="GO:0031956">
    <property type="term" value="F:medium-chain fatty acid-CoA ligase activity"/>
    <property type="evidence" value="ECO:0007669"/>
    <property type="project" value="TreeGrafter"/>
</dbReference>
<reference evidence="6" key="1">
    <citation type="submission" date="2021-11" db="EMBL/GenBank/DDBJ databases">
        <authorList>
            <consortium name="Genoscope - CEA"/>
            <person name="William W."/>
        </authorList>
    </citation>
    <scope>NUCLEOTIDE SEQUENCE</scope>
</reference>
<sequence>MREVDTKEDRHHQGIGPGAITLAQECGSMKLGSVLPAGNGVFAYDCFDSTRACTYDQLRTLLNDDLGGADASTRVAIAMRNGADLALALLRVMHWAIAVPLCPNSSPAELRAAMEGCAYCIVDATDGPPTAAAAAAAAAGASVVVAEPKSGEAGAVFQIAAEAVRRPPMRAFSLRRMFSSSRMLSAKSMSALPPCLVLRTSGTTGQPKLVYKTQQQLSRGGAIIAKTLMLEPSDCCLNFMPLHHIGGIVANIYAPLASGSGAVYIAKFSAALVLNLDNLVPKVTWIYCVPSHLQAILSARTPDSKPPSCVRLYRSGAAALPVAVAEELKAWSGATVLPTYSMSECMPIASPDRSYDLGRPYSVGPAVGPDLMISEKGEVLIRGPMVSTDNPEEWFATGDLGSIDADGWLTLTGRSKEIINRGGEVVGPLEVEDACLRHPAVAECVCFAVPHEALGEALGLCIVPHSNIVAPSLDELRQFLEPYLTAAKRPQHVWYMTSLIKGPTGKPLRVGLADKLGIAKQGGETGGGIAASASSVDAVIEAVRRVTGIKATSGAARVSDLGMDSLSLMRLSHALRGLGGSSEVDKLLLADATIDTLALAVARPAAAAAEKTIDLDPVFGLRSLFCLFVVRAHFARHFAALCDTWWFDIHHAWHTSVFFIISGAQMFMTYSERPVPTKTLLKNFYVATLPLYYFTMAVGAAVSCPLVGPASYLLAAPVALSPWWSGSALAPAWYHMCQFWNVLFFNHIRWRIRWERLCACCGGVPVGFSGGWCCCCVEPEPGCAIGWSRPIPDEPDVAYPKCCACKTAVKKPIPPPKSLGEFGRRLVAPGLLAAFLNWFWHPIPPFRMAQFALGMVIGQGCLSVELNAAERKKVGRGTDAIFFIFMVLKFSPHEIVAWVQYGIHSVPEALLVFGLCRAPSESWTARLLTHPLFLGFVPYTFAAYIIHFPVLLFAQFVRIEGITSLKELMRHVYRHDNCYESDWINRARGDHETEDDEAAAIYAALDDDPAAGEHCFLPWESHTTLTCVVIVAAILMQHLIHEPGVRLLHRAFDAYGRYRDRKQEDGKSEDDDEDEKPPQTKAEIVEE</sequence>
<keyword evidence="2" id="KW-0597">Phosphoprotein</keyword>
<proteinExistence type="predicted"/>
<dbReference type="Pfam" id="PF00550">
    <property type="entry name" value="PP-binding"/>
    <property type="match status" value="1"/>
</dbReference>
<evidence type="ECO:0000313" key="6">
    <source>
        <dbReference type="EMBL" id="CAH0377258.1"/>
    </source>
</evidence>
<dbReference type="PROSITE" id="PS50075">
    <property type="entry name" value="CARRIER"/>
    <property type="match status" value="1"/>
</dbReference>
<feature type="transmembrane region" description="Helical" evidence="4">
    <location>
        <begin position="732"/>
        <end position="748"/>
    </location>
</feature>
<gene>
    <name evidence="6" type="ORF">PECAL_5P18180</name>
</gene>
<dbReference type="PROSITE" id="PS00012">
    <property type="entry name" value="PHOSPHOPANTETHEINE"/>
    <property type="match status" value="1"/>
</dbReference>
<keyword evidence="7" id="KW-1185">Reference proteome</keyword>
<dbReference type="EMBL" id="CAKKNE010000005">
    <property type="protein sequence ID" value="CAH0377258.1"/>
    <property type="molecule type" value="Genomic_DNA"/>
</dbReference>
<dbReference type="GO" id="GO:0006631">
    <property type="term" value="P:fatty acid metabolic process"/>
    <property type="evidence" value="ECO:0007669"/>
    <property type="project" value="TreeGrafter"/>
</dbReference>
<dbReference type="InterPro" id="IPR020845">
    <property type="entry name" value="AMP-binding_CS"/>
</dbReference>
<dbReference type="InterPro" id="IPR045851">
    <property type="entry name" value="AMP-bd_C_sf"/>
</dbReference>
<keyword evidence="4" id="KW-0472">Membrane</keyword>
<dbReference type="PROSITE" id="PS00455">
    <property type="entry name" value="AMP_BINDING"/>
    <property type="match status" value="1"/>
</dbReference>
<feature type="region of interest" description="Disordered" evidence="3">
    <location>
        <begin position="1060"/>
        <end position="1087"/>
    </location>
</feature>
<dbReference type="Gene3D" id="3.30.300.30">
    <property type="match status" value="1"/>
</dbReference>
<feature type="transmembrane region" description="Helical" evidence="4">
    <location>
        <begin position="691"/>
        <end position="712"/>
    </location>
</feature>
<comment type="caution">
    <text evidence="6">The sequence shown here is derived from an EMBL/GenBank/DDBJ whole genome shotgun (WGS) entry which is preliminary data.</text>
</comment>
<dbReference type="AlphaFoldDB" id="A0A8J2WR34"/>
<evidence type="ECO:0000256" key="4">
    <source>
        <dbReference type="SAM" id="Phobius"/>
    </source>
</evidence>
<dbReference type="Gene3D" id="3.40.50.12780">
    <property type="entry name" value="N-terminal domain of ligase-like"/>
    <property type="match status" value="1"/>
</dbReference>
<dbReference type="InterPro" id="IPR025110">
    <property type="entry name" value="AMP-bd_C"/>
</dbReference>
<dbReference type="InterPro" id="IPR006162">
    <property type="entry name" value="Ppantetheine_attach_site"/>
</dbReference>
<organism evidence="6 7">
    <name type="scientific">Pelagomonas calceolata</name>
    <dbReference type="NCBI Taxonomy" id="35677"/>
    <lineage>
        <taxon>Eukaryota</taxon>
        <taxon>Sar</taxon>
        <taxon>Stramenopiles</taxon>
        <taxon>Ochrophyta</taxon>
        <taxon>Pelagophyceae</taxon>
        <taxon>Pelagomonadales</taxon>
        <taxon>Pelagomonadaceae</taxon>
        <taxon>Pelagomonas</taxon>
    </lineage>
</organism>
<accession>A0A8J2WR34</accession>
<evidence type="ECO:0000256" key="3">
    <source>
        <dbReference type="SAM" id="MobiDB-lite"/>
    </source>
</evidence>
<dbReference type="OrthoDB" id="45151at2759"/>
<feature type="transmembrane region" description="Helical" evidence="4">
    <location>
        <begin position="652"/>
        <end position="670"/>
    </location>
</feature>
<keyword evidence="1" id="KW-0596">Phosphopantetheine</keyword>
<dbReference type="Proteomes" id="UP000789595">
    <property type="component" value="Unassembled WGS sequence"/>
</dbReference>
<keyword evidence="4" id="KW-0812">Transmembrane</keyword>